<dbReference type="AlphaFoldDB" id="A0A916WQ43"/>
<sequence>MNGRPLRFLAATLGGWSLVRLGMLWPVLERLPELFVPAPPAEAKAFAAEAGRPAGPRRPVMSHPRPARPVPPATPVPVAHAGAPLAEEAALETPSQPPPLRLPDLTTTPEEAARLTVSLWGIARGGVDMARPGSQLGGSQAGVRATWLIDRRHRLALSGRVSGGLDGRSTEAAVGIDWQPVAAPVHLLVEQRVALGRGRGGPAALVVAGLDPRPLARGLRIEGYGQAGVIGRDGLDGFADGAARVTRRVQAGALRLDLSLGAWGGAQRGAARVDVGPSAGLALPIGGHRLRLTLDWRQRIAGRARPGSGPALSVGMDF</sequence>
<feature type="compositionally biased region" description="Low complexity" evidence="1">
    <location>
        <begin position="48"/>
        <end position="59"/>
    </location>
</feature>
<keyword evidence="3" id="KW-1185">Reference proteome</keyword>
<proteinExistence type="predicted"/>
<reference evidence="2" key="2">
    <citation type="submission" date="2020-09" db="EMBL/GenBank/DDBJ databases">
        <authorList>
            <person name="Sun Q."/>
            <person name="Zhou Y."/>
        </authorList>
    </citation>
    <scope>NUCLEOTIDE SEQUENCE</scope>
    <source>
        <strain evidence="2">CGMCC 1.15330</strain>
    </source>
</reference>
<comment type="caution">
    <text evidence="2">The sequence shown here is derived from an EMBL/GenBank/DDBJ whole genome shotgun (WGS) entry which is preliminary data.</text>
</comment>
<gene>
    <name evidence="2" type="ORF">GCM10011380_11890</name>
</gene>
<dbReference type="Proteomes" id="UP000623067">
    <property type="component" value="Unassembled WGS sequence"/>
</dbReference>
<reference evidence="2" key="1">
    <citation type="journal article" date="2014" name="Int. J. Syst. Evol. Microbiol.">
        <title>Complete genome sequence of Corynebacterium casei LMG S-19264T (=DSM 44701T), isolated from a smear-ripened cheese.</title>
        <authorList>
            <consortium name="US DOE Joint Genome Institute (JGI-PGF)"/>
            <person name="Walter F."/>
            <person name="Albersmeier A."/>
            <person name="Kalinowski J."/>
            <person name="Ruckert C."/>
        </authorList>
    </citation>
    <scope>NUCLEOTIDE SEQUENCE</scope>
    <source>
        <strain evidence="2">CGMCC 1.15330</strain>
    </source>
</reference>
<dbReference type="EMBL" id="BMIH01000001">
    <property type="protein sequence ID" value="GGB23848.1"/>
    <property type="molecule type" value="Genomic_DNA"/>
</dbReference>
<accession>A0A916WQ43</accession>
<evidence type="ECO:0000256" key="1">
    <source>
        <dbReference type="SAM" id="MobiDB-lite"/>
    </source>
</evidence>
<organism evidence="2 3">
    <name type="scientific">Sphingomonas metalli</name>
    <dbReference type="NCBI Taxonomy" id="1779358"/>
    <lineage>
        <taxon>Bacteria</taxon>
        <taxon>Pseudomonadati</taxon>
        <taxon>Pseudomonadota</taxon>
        <taxon>Alphaproteobacteria</taxon>
        <taxon>Sphingomonadales</taxon>
        <taxon>Sphingomonadaceae</taxon>
        <taxon>Sphingomonas</taxon>
    </lineage>
</organism>
<dbReference type="RefSeq" id="WP_229664389.1">
    <property type="nucleotide sequence ID" value="NZ_BMIH01000001.1"/>
</dbReference>
<evidence type="ECO:0000313" key="2">
    <source>
        <dbReference type="EMBL" id="GGB23848.1"/>
    </source>
</evidence>
<evidence type="ECO:0000313" key="3">
    <source>
        <dbReference type="Proteomes" id="UP000623067"/>
    </source>
</evidence>
<protein>
    <submittedName>
        <fullName evidence="2">Uncharacterized protein</fullName>
    </submittedName>
</protein>
<name>A0A916WQ43_9SPHN</name>
<feature type="region of interest" description="Disordered" evidence="1">
    <location>
        <begin position="48"/>
        <end position="78"/>
    </location>
</feature>